<reference evidence="4" key="1">
    <citation type="submission" date="2015-05" db="UniProtKB">
        <authorList>
            <consortium name="EnsemblMetazoa"/>
        </authorList>
    </citation>
    <scope>IDENTIFICATION</scope>
</reference>
<evidence type="ECO:0000313" key="5">
    <source>
        <dbReference type="Proteomes" id="UP000015103"/>
    </source>
</evidence>
<proteinExistence type="predicted"/>
<dbReference type="GO" id="GO:0003723">
    <property type="term" value="F:RNA binding"/>
    <property type="evidence" value="ECO:0007669"/>
    <property type="project" value="UniProtKB-UniRule"/>
</dbReference>
<dbReference type="AlphaFoldDB" id="T1HTA9"/>
<feature type="domain" description="K Homology" evidence="3">
    <location>
        <begin position="88"/>
        <end position="160"/>
    </location>
</feature>
<dbReference type="InParanoid" id="T1HTA9"/>
<name>T1HTA9_RHOPR</name>
<dbReference type="InterPro" id="IPR004087">
    <property type="entry name" value="KH_dom"/>
</dbReference>
<dbReference type="EnsemblMetazoa" id="RPRC007279-RA">
    <property type="protein sequence ID" value="RPRC007279-PA"/>
    <property type="gene ID" value="RPRC007279"/>
</dbReference>
<organism evidence="4 5">
    <name type="scientific">Rhodnius prolixus</name>
    <name type="common">Triatomid bug</name>
    <dbReference type="NCBI Taxonomy" id="13249"/>
    <lineage>
        <taxon>Eukaryota</taxon>
        <taxon>Metazoa</taxon>
        <taxon>Ecdysozoa</taxon>
        <taxon>Arthropoda</taxon>
        <taxon>Hexapoda</taxon>
        <taxon>Insecta</taxon>
        <taxon>Pterygota</taxon>
        <taxon>Neoptera</taxon>
        <taxon>Paraneoptera</taxon>
        <taxon>Hemiptera</taxon>
        <taxon>Heteroptera</taxon>
        <taxon>Panheteroptera</taxon>
        <taxon>Cimicomorpha</taxon>
        <taxon>Reduviidae</taxon>
        <taxon>Triatominae</taxon>
        <taxon>Rhodnius</taxon>
    </lineage>
</organism>
<protein>
    <submittedName>
        <fullName evidence="4">KH domain-containing protein</fullName>
    </submittedName>
</protein>
<evidence type="ECO:0000313" key="4">
    <source>
        <dbReference type="EnsemblMetazoa" id="RPRC007279-PA"/>
    </source>
</evidence>
<evidence type="ECO:0000259" key="3">
    <source>
        <dbReference type="SMART" id="SM00322"/>
    </source>
</evidence>
<keyword evidence="5" id="KW-1185">Reference proteome</keyword>
<dbReference type="Pfam" id="PF00013">
    <property type="entry name" value="KH_1"/>
    <property type="match status" value="1"/>
</dbReference>
<sequence length="284" mass="31728">MNVKEEYTLKMLLPRTKAEVMTNNGNQLLAMLALMNNVKIKIVSKEESRLETDETLCQIIGELSNIIAAVIVIADMSTKEEEHLNAERREEIKIIIDNTEAGRIIGRDGLTLRKIIQLSGSEVRVSAKQSSKTITHRYVTIKGDKVSNNKALRILLLTLMNNGIISNNINNTGDKNNNAPLNRSMVEVKLKFYGSTDVESQVPDILTCYVPELLLHCGYTQEAIREITLALNVLSGYGLLSISTSDAPETYSGNFEVDKKKAIESKSVEAIDQYTIVQSRVRIW</sequence>
<evidence type="ECO:0000256" key="1">
    <source>
        <dbReference type="ARBA" id="ARBA00022737"/>
    </source>
</evidence>
<dbReference type="eggNOG" id="KOG2191">
    <property type="taxonomic scope" value="Eukaryota"/>
</dbReference>
<dbReference type="VEuPathDB" id="VectorBase:RPRC007279"/>
<dbReference type="Proteomes" id="UP000015103">
    <property type="component" value="Unassembled WGS sequence"/>
</dbReference>
<evidence type="ECO:0000256" key="2">
    <source>
        <dbReference type="PROSITE-ProRule" id="PRU00117"/>
    </source>
</evidence>
<dbReference type="EMBL" id="ACPB03006071">
    <property type="status" value="NOT_ANNOTATED_CDS"/>
    <property type="molecule type" value="Genomic_DNA"/>
</dbReference>
<dbReference type="InterPro" id="IPR004088">
    <property type="entry name" value="KH_dom_type_1"/>
</dbReference>
<dbReference type="InterPro" id="IPR036612">
    <property type="entry name" value="KH_dom_type_1_sf"/>
</dbReference>
<dbReference type="Gene3D" id="3.30.310.210">
    <property type="match status" value="1"/>
</dbReference>
<dbReference type="SMART" id="SM00322">
    <property type="entry name" value="KH"/>
    <property type="match status" value="1"/>
</dbReference>
<accession>T1HTA9</accession>
<keyword evidence="2" id="KW-0694">RNA-binding</keyword>
<dbReference type="PANTHER" id="PTHR10288">
    <property type="entry name" value="KH DOMAIN CONTAINING RNA BINDING PROTEIN"/>
    <property type="match status" value="1"/>
</dbReference>
<dbReference type="PROSITE" id="PS50084">
    <property type="entry name" value="KH_TYPE_1"/>
    <property type="match status" value="1"/>
</dbReference>
<dbReference type="HOGENOM" id="CLU_1031775_0_0_1"/>
<dbReference type="SUPFAM" id="SSF54791">
    <property type="entry name" value="Eukaryotic type KH-domain (KH-domain type I)"/>
    <property type="match status" value="2"/>
</dbReference>
<keyword evidence="1" id="KW-0677">Repeat</keyword>
<dbReference type="GO" id="GO:0010468">
    <property type="term" value="P:regulation of gene expression"/>
    <property type="evidence" value="ECO:0007669"/>
    <property type="project" value="UniProtKB-ARBA"/>
</dbReference>